<accession>A0A183C3T5</accession>
<organism evidence="1 2">
    <name type="scientific">Globodera pallida</name>
    <name type="common">Potato cyst nematode worm</name>
    <name type="synonym">Heterodera pallida</name>
    <dbReference type="NCBI Taxonomy" id="36090"/>
    <lineage>
        <taxon>Eukaryota</taxon>
        <taxon>Metazoa</taxon>
        <taxon>Ecdysozoa</taxon>
        <taxon>Nematoda</taxon>
        <taxon>Chromadorea</taxon>
        <taxon>Rhabditida</taxon>
        <taxon>Tylenchina</taxon>
        <taxon>Tylenchomorpha</taxon>
        <taxon>Tylenchoidea</taxon>
        <taxon>Heteroderidae</taxon>
        <taxon>Heteroderinae</taxon>
        <taxon>Globodera</taxon>
    </lineage>
</organism>
<name>A0A183C3T5_GLOPA</name>
<evidence type="ECO:0000313" key="1">
    <source>
        <dbReference type="Proteomes" id="UP000050741"/>
    </source>
</evidence>
<proteinExistence type="predicted"/>
<dbReference type="AlphaFoldDB" id="A0A183C3T5"/>
<reference evidence="1" key="1">
    <citation type="submission" date="2014-05" db="EMBL/GenBank/DDBJ databases">
        <title>The genome and life-stage specific transcriptomes of Globodera pallida elucidate key aspects of plant parasitism by a cyst nematode.</title>
        <authorList>
            <person name="Cotton J.A."/>
            <person name="Lilley C.J."/>
            <person name="Jones L.M."/>
            <person name="Kikuchi T."/>
            <person name="Reid A.J."/>
            <person name="Thorpe P."/>
            <person name="Tsai I.J."/>
            <person name="Beasley H."/>
            <person name="Blok V."/>
            <person name="Cock P.J.A."/>
            <person name="Van den Akker S.E."/>
            <person name="Holroyd N."/>
            <person name="Hunt M."/>
            <person name="Mantelin S."/>
            <person name="Naghra H."/>
            <person name="Pain A."/>
            <person name="Palomares-Rius J.E."/>
            <person name="Zarowiecki M."/>
            <person name="Berriman M."/>
            <person name="Jones J.T."/>
            <person name="Urwin P.E."/>
        </authorList>
    </citation>
    <scope>NUCLEOTIDE SEQUENCE [LARGE SCALE GENOMIC DNA]</scope>
    <source>
        <strain evidence="1">Lindley</strain>
    </source>
</reference>
<dbReference type="WBParaSite" id="GPLIN_000752900">
    <property type="protein sequence ID" value="GPLIN_000752900"/>
    <property type="gene ID" value="GPLIN_000752900"/>
</dbReference>
<protein>
    <submittedName>
        <fullName evidence="2">RING-type domain-containing protein</fullName>
    </submittedName>
</protein>
<keyword evidence="1" id="KW-1185">Reference proteome</keyword>
<sequence>MLIAHNAFALKEPIKSYSNLNENDLTKYYLAQIIPPGKYKVIIWDKLIKNNRPYTKALTSDGREIFDRLRSKPERHEFVFAYDQNSFNGYAQYFAHFYNVETDEQGQFLLEKKGRVADWSLFNVCNRHYNFNITPMKGTTLIQSDNKSVWQKVYSRGIRMPVDSVCNFSAENRHRCLINYFGTFDDWKLYTTSTLNDYLLKQPGVGAMQDRINFFLITSFRHVLNEAKNKQHARNKMEAEDATILGLYWNAFAKANKIKILLERIRLVDVRILGLINEFCQLDDIFLMGHLNLIKELDRTNDVQSFSKFNYWIYSTDPIDNSTRGIVQFWLGMFSKWLNDYYCHTPWLELDLSLFNQIGQLLENGKAAQILTVEKIQRIRGIQDILDAICFGAAYSAIDFLHNNGHHCHLMINRWRMKLCANCKFQYSSPPATTIQISLRLNSVTATPQRSPNHKHQSDSKNLAETGINTAAASRSNSLCIICWSNEGEEKELLHFFENRVRIEDEARERTELIKELGLMKKKGELTEEEYAQGIFHLARRLKEGKTAKQALDEISGSDLFSRVQNRAMSTHLSNNN</sequence>
<dbReference type="Proteomes" id="UP000050741">
    <property type="component" value="Unassembled WGS sequence"/>
</dbReference>
<reference evidence="2" key="2">
    <citation type="submission" date="2016-06" db="UniProtKB">
        <authorList>
            <consortium name="WormBaseParasite"/>
        </authorList>
    </citation>
    <scope>IDENTIFICATION</scope>
</reference>
<evidence type="ECO:0000313" key="2">
    <source>
        <dbReference type="WBParaSite" id="GPLIN_000752900"/>
    </source>
</evidence>